<dbReference type="AlphaFoldDB" id="A0A917NI08"/>
<dbReference type="PROSITE" id="PS50943">
    <property type="entry name" value="HTH_CROC1"/>
    <property type="match status" value="1"/>
</dbReference>
<organism evidence="3 4">
    <name type="scientific">Saccharopolyspora thermophila</name>
    <dbReference type="NCBI Taxonomy" id="89367"/>
    <lineage>
        <taxon>Bacteria</taxon>
        <taxon>Bacillati</taxon>
        <taxon>Actinomycetota</taxon>
        <taxon>Actinomycetes</taxon>
        <taxon>Pseudonocardiales</taxon>
        <taxon>Pseudonocardiaceae</taxon>
        <taxon>Saccharopolyspora</taxon>
    </lineage>
</organism>
<dbReference type="Proteomes" id="UP000597989">
    <property type="component" value="Unassembled WGS sequence"/>
</dbReference>
<reference evidence="3 4" key="1">
    <citation type="journal article" date="2014" name="Int. J. Syst. Evol. Microbiol.">
        <title>Complete genome sequence of Corynebacterium casei LMG S-19264T (=DSM 44701T), isolated from a smear-ripened cheese.</title>
        <authorList>
            <consortium name="US DOE Joint Genome Institute (JGI-PGF)"/>
            <person name="Walter F."/>
            <person name="Albersmeier A."/>
            <person name="Kalinowski J."/>
            <person name="Ruckert C."/>
        </authorList>
    </citation>
    <scope>NUCLEOTIDE SEQUENCE [LARGE SCALE GENOMIC DNA]</scope>
    <source>
        <strain evidence="3 4">CGMCC 4.7206</strain>
    </source>
</reference>
<accession>A0A917NI08</accession>
<dbReference type="InterPro" id="IPR001387">
    <property type="entry name" value="Cro/C1-type_HTH"/>
</dbReference>
<reference evidence="2 5" key="2">
    <citation type="journal article" date="2019" name="Int. J. Syst. Evol. Microbiol.">
        <title>The Global Catalogue of Microorganisms (GCM) 10K type strain sequencing project: providing services to taxonomists for standard genome sequencing and annotation.</title>
        <authorList>
            <consortium name="The Broad Institute Genomics Platform"/>
            <consortium name="The Broad Institute Genome Sequencing Center for Infectious Disease"/>
            <person name="Wu L."/>
            <person name="Ma J."/>
        </authorList>
    </citation>
    <scope>NUCLEOTIDE SEQUENCE [LARGE SCALE GENOMIC DNA]</scope>
    <source>
        <strain evidence="2 5">JCM 10664</strain>
    </source>
</reference>
<name>A0A917NI08_9PSEU</name>
<dbReference type="EMBL" id="BMMT01000016">
    <property type="protein sequence ID" value="GGI99484.1"/>
    <property type="molecule type" value="Genomic_DNA"/>
</dbReference>
<keyword evidence="5" id="KW-1185">Reference proteome</keyword>
<dbReference type="GO" id="GO:0003677">
    <property type="term" value="F:DNA binding"/>
    <property type="evidence" value="ECO:0007669"/>
    <property type="project" value="InterPro"/>
</dbReference>
<protein>
    <submittedName>
        <fullName evidence="2 3">Transcriptional regulator</fullName>
    </submittedName>
</protein>
<dbReference type="CDD" id="cd00093">
    <property type="entry name" value="HTH_XRE"/>
    <property type="match status" value="1"/>
</dbReference>
<dbReference type="InterPro" id="IPR043917">
    <property type="entry name" value="DUF5753"/>
</dbReference>
<dbReference type="SMART" id="SM00530">
    <property type="entry name" value="HTH_XRE"/>
    <property type="match status" value="1"/>
</dbReference>
<evidence type="ECO:0000259" key="1">
    <source>
        <dbReference type="PROSITE" id="PS50943"/>
    </source>
</evidence>
<evidence type="ECO:0000313" key="3">
    <source>
        <dbReference type="EMBL" id="GGI99484.1"/>
    </source>
</evidence>
<evidence type="ECO:0000313" key="5">
    <source>
        <dbReference type="Proteomes" id="UP001500220"/>
    </source>
</evidence>
<dbReference type="EMBL" id="BAAAHC010000012">
    <property type="protein sequence ID" value="GAA0527961.1"/>
    <property type="molecule type" value="Genomic_DNA"/>
</dbReference>
<dbReference type="RefSeq" id="WP_188990119.1">
    <property type="nucleotide sequence ID" value="NZ_BAAAHC010000012.1"/>
</dbReference>
<dbReference type="Proteomes" id="UP001500220">
    <property type="component" value="Unassembled WGS sequence"/>
</dbReference>
<comment type="caution">
    <text evidence="3">The sequence shown here is derived from an EMBL/GenBank/DDBJ whole genome shotgun (WGS) entry which is preliminary data.</text>
</comment>
<evidence type="ECO:0000313" key="4">
    <source>
        <dbReference type="Proteomes" id="UP000597989"/>
    </source>
</evidence>
<dbReference type="Gene3D" id="1.10.260.40">
    <property type="entry name" value="lambda repressor-like DNA-binding domains"/>
    <property type="match status" value="1"/>
</dbReference>
<gene>
    <name evidence="2" type="ORF">GCM10009545_32880</name>
    <name evidence="3" type="ORF">GCM10011581_40820</name>
</gene>
<reference evidence="2" key="4">
    <citation type="submission" date="2023-12" db="EMBL/GenBank/DDBJ databases">
        <authorList>
            <person name="Sun Q."/>
            <person name="Inoue M."/>
        </authorList>
    </citation>
    <scope>NUCLEOTIDE SEQUENCE</scope>
    <source>
        <strain evidence="2">JCM 10664</strain>
    </source>
</reference>
<proteinExistence type="predicted"/>
<feature type="domain" description="HTH cro/C1-type" evidence="1">
    <location>
        <begin position="15"/>
        <end position="72"/>
    </location>
</feature>
<dbReference type="InterPro" id="IPR010982">
    <property type="entry name" value="Lambda_DNA-bd_dom_sf"/>
</dbReference>
<evidence type="ECO:0000313" key="2">
    <source>
        <dbReference type="EMBL" id="GAA0527961.1"/>
    </source>
</evidence>
<dbReference type="Pfam" id="PF13560">
    <property type="entry name" value="HTH_31"/>
    <property type="match status" value="1"/>
</dbReference>
<dbReference type="Pfam" id="PF19054">
    <property type="entry name" value="DUF5753"/>
    <property type="match status" value="1"/>
</dbReference>
<sequence length="284" mass="31605">MTDFDTRRLAFGDSLRRLRLAAGLSGKQLAQRAGWTPSKVSRVETAKQSVSDADVVAYCRLTGAARETEEELRQELREIRLEAASWKRQLRTGNRARQEYSLHVEQGAERIRLFEIALVPGLVQTAEYARYVFEAVAELHRSPLDVAASVEARLARQAVLFRPQTAVEILCSEAALRHPIAPPRVMMAQLDRLLALGGMSTMRLAILPLDAQLAVVPLHGFVIIDDLALVETVNTEMTITEPEDLARYHRLFDALLAAALEDAPARALLRDLIARYARADESGE</sequence>
<reference evidence="3" key="3">
    <citation type="submission" date="2020-09" db="EMBL/GenBank/DDBJ databases">
        <authorList>
            <person name="Sun Q."/>
            <person name="Zhou Y."/>
        </authorList>
    </citation>
    <scope>NUCLEOTIDE SEQUENCE</scope>
    <source>
        <strain evidence="3">CGMCC 4.7206</strain>
    </source>
</reference>
<dbReference type="SUPFAM" id="SSF47413">
    <property type="entry name" value="lambda repressor-like DNA-binding domains"/>
    <property type="match status" value="1"/>
</dbReference>